<dbReference type="InterPro" id="IPR020889">
    <property type="entry name" value="LipoPS_assembly_LptD"/>
</dbReference>
<dbReference type="NCBIfam" id="NF002997">
    <property type="entry name" value="PRK03761.1"/>
    <property type="match status" value="1"/>
</dbReference>
<keyword evidence="3 4" id="KW-0998">Cell outer membrane</keyword>
<comment type="subcellular location">
    <subcellularLocation>
        <location evidence="4">Cell outer membrane</location>
    </subcellularLocation>
</comment>
<dbReference type="GO" id="GO:0015920">
    <property type="term" value="P:lipopolysaccharide transport"/>
    <property type="evidence" value="ECO:0007669"/>
    <property type="project" value="InterPro"/>
</dbReference>
<feature type="domain" description="LptD C-terminal" evidence="6">
    <location>
        <begin position="303"/>
        <end position="691"/>
    </location>
</feature>
<evidence type="ECO:0000313" key="7">
    <source>
        <dbReference type="EMBL" id="AFP85447.1"/>
    </source>
</evidence>
<reference evidence="7 8" key="1">
    <citation type="journal article" date="2012" name="Mol. Biol. Evol.">
        <title>Genome reduction and co-evolution between the primary and secondary bacterial symbionts of psyllids.</title>
        <authorList>
            <person name="Sloan D.B."/>
            <person name="Moran N.A."/>
        </authorList>
    </citation>
    <scope>NUCLEOTIDE SEQUENCE [LARGE SCALE GENOMIC DNA]</scope>
    <source>
        <strain evidence="7">Hcub_S</strain>
    </source>
</reference>
<evidence type="ECO:0000256" key="1">
    <source>
        <dbReference type="ARBA" id="ARBA00022729"/>
    </source>
</evidence>
<dbReference type="OrthoDB" id="9760225at2"/>
<comment type="caution">
    <text evidence="4">Lacks conserved residue(s) required for the propagation of feature annotation.</text>
</comment>
<feature type="domain" description="Organic solvent tolerance-like N-terminal" evidence="5">
    <location>
        <begin position="52"/>
        <end position="192"/>
    </location>
</feature>
<comment type="function">
    <text evidence="4">Together with LptE, is involved in the assembly of lipopolysaccharide (LPS) at the surface of the outer membrane.</text>
</comment>
<dbReference type="Pfam" id="PF04453">
    <property type="entry name" value="LptD"/>
    <property type="match status" value="1"/>
</dbReference>
<evidence type="ECO:0000259" key="5">
    <source>
        <dbReference type="Pfam" id="PF03968"/>
    </source>
</evidence>
<dbReference type="Pfam" id="PF03968">
    <property type="entry name" value="LptD_N"/>
    <property type="match status" value="1"/>
</dbReference>
<evidence type="ECO:0000313" key="8">
    <source>
        <dbReference type="Proteomes" id="UP000003937"/>
    </source>
</evidence>
<gene>
    <name evidence="4" type="primary">lptD</name>
    <name evidence="7" type="ORF">A35E_00132</name>
</gene>
<comment type="similarity">
    <text evidence="4">Belongs to the LptD family.</text>
</comment>
<dbReference type="HOGENOM" id="CLU_009039_2_0_6"/>
<keyword evidence="8" id="KW-1185">Reference proteome</keyword>
<dbReference type="AlphaFoldDB" id="J3TGC1"/>
<evidence type="ECO:0000256" key="4">
    <source>
        <dbReference type="HAMAP-Rule" id="MF_01411"/>
    </source>
</evidence>
<evidence type="ECO:0000256" key="2">
    <source>
        <dbReference type="ARBA" id="ARBA00023136"/>
    </source>
</evidence>
<dbReference type="STRING" id="134287.A35E_00132"/>
<sequence precursor="true">MKKRLLILITSLIGSLLYSQNILANSESQCLLGIPIYNKPLMNLDTHALPLYIQSTQVIGDYPKYALFSGKVNIQYGNSTLKADKVYLRQEQEENKKPFFILSAIGNVEYFSNEVKLQGFKAWSNLKTKDIDFYHGSYQLVGRQGRGKGDSIKQRQNNRYSLLKNSSFTLCLPGDDSWSIVGSKVILNHDKQIAEVWNARFKVGKIPVLYSPYLQIPIGEKRRSGFLMPHIKYGNNNGFEFSIPYYLNLAPNYDITIIPTCIRNGEIHIQTEFHYLTLLGEGFIECVYFPRTLVYKKMQEIDTNRWLLSCQYQGVINQTWRLDVDYKKNSNLENFDDLDLKSITTTTQHTNQKFSVGYFNKNWNTSLSYQRFPIFLTSKNRTYHTAPQLSVTYHKHEFKPINFKLYHQATKFIYDNNSYSKAIRLHLEPSIGFSLRNDRYNLDSQFKLMATHYQQTNIEQYNAQIGKQYFLQKSVFRLLPMFSINKKMHFQRKISYLPSYTQTLETRFQYLFTPYKNQSNIQHYDSIYLLYTDYSSLFREYIYTGLDYISPANQLVTGVSTRIYNKKSIQQFSAHLGQIYYFSKTSLADIIENIDQCKNHNLLLVGESYLHLKNHWGIRGGFQYHSHLNCITLGNAVLEYRKDNNHIFQINYRYSNPQYTKQALSTQINLIDQKNISQLGITGNWLLTNQWSLCYSYYYNTNRNQLTNKLVGLEYKSCCWGINVGYEKKISSCIENNRARQYDNKLSFNISLRNLHNNDHLGNQKMLISGKLPYQKAF</sequence>
<name>J3TGC1_9ENTR</name>
<dbReference type="Proteomes" id="UP000003937">
    <property type="component" value="Chromosome"/>
</dbReference>
<dbReference type="GO" id="GO:1990351">
    <property type="term" value="C:transporter complex"/>
    <property type="evidence" value="ECO:0007669"/>
    <property type="project" value="TreeGrafter"/>
</dbReference>
<dbReference type="PANTHER" id="PTHR30189">
    <property type="entry name" value="LPS-ASSEMBLY PROTEIN"/>
    <property type="match status" value="1"/>
</dbReference>
<dbReference type="KEGG" id="sehc:A35E_00132"/>
<accession>J3TGC1</accession>
<evidence type="ECO:0000256" key="3">
    <source>
        <dbReference type="ARBA" id="ARBA00023237"/>
    </source>
</evidence>
<comment type="subunit">
    <text evidence="4">Component of the lipopolysaccharide transport and assembly complex. Interacts with LptE and LptA.</text>
</comment>
<dbReference type="PANTHER" id="PTHR30189:SF1">
    <property type="entry name" value="LPS-ASSEMBLY PROTEIN LPTD"/>
    <property type="match status" value="1"/>
</dbReference>
<organism evidence="7 8">
    <name type="scientific">secondary endosymbiont of Heteropsylla cubana</name>
    <dbReference type="NCBI Taxonomy" id="134287"/>
    <lineage>
        <taxon>Bacteria</taxon>
        <taxon>Pseudomonadati</taxon>
        <taxon>Pseudomonadota</taxon>
        <taxon>Gammaproteobacteria</taxon>
        <taxon>Enterobacterales</taxon>
        <taxon>Enterobacteriaceae</taxon>
        <taxon>aphid secondary symbionts</taxon>
    </lineage>
</organism>
<proteinExistence type="inferred from homology"/>
<dbReference type="HAMAP" id="MF_01411">
    <property type="entry name" value="LPS_assembly_LptD"/>
    <property type="match status" value="1"/>
</dbReference>
<dbReference type="EMBL" id="CP003547">
    <property type="protein sequence ID" value="AFP85447.1"/>
    <property type="molecule type" value="Genomic_DNA"/>
</dbReference>
<dbReference type="PATRIC" id="fig|134287.3.peg.123"/>
<dbReference type="GO" id="GO:0009279">
    <property type="term" value="C:cell outer membrane"/>
    <property type="evidence" value="ECO:0007669"/>
    <property type="project" value="UniProtKB-SubCell"/>
</dbReference>
<protein>
    <recommendedName>
        <fullName evidence="4">LPS-assembly protein LptD</fullName>
    </recommendedName>
</protein>
<dbReference type="InterPro" id="IPR007543">
    <property type="entry name" value="LptD_C"/>
</dbReference>
<dbReference type="InterPro" id="IPR005653">
    <property type="entry name" value="OstA-like_N"/>
</dbReference>
<evidence type="ECO:0000259" key="6">
    <source>
        <dbReference type="Pfam" id="PF04453"/>
    </source>
</evidence>
<keyword evidence="2 4" id="KW-0472">Membrane</keyword>
<keyword evidence="1 4" id="KW-0732">Signal</keyword>
<dbReference type="RefSeq" id="WP_014888744.1">
    <property type="nucleotide sequence ID" value="NC_018420.1"/>
</dbReference>
<dbReference type="GO" id="GO:0043165">
    <property type="term" value="P:Gram-negative-bacterium-type cell outer membrane assembly"/>
    <property type="evidence" value="ECO:0007669"/>
    <property type="project" value="UniProtKB-UniRule"/>
</dbReference>
<dbReference type="InterPro" id="IPR050218">
    <property type="entry name" value="LptD"/>
</dbReference>